<proteinExistence type="predicted"/>
<sequence length="92" mass="10392">MRFSLFQFISLLLCFLTSGMVLLVAASTSESRYLTCIPPTQSEYAIYKLEEMGQVSDKDILLICKKFDQLDAGSCGKITLADLVHDHHRDLF</sequence>
<dbReference type="RefSeq" id="XP_056690665.1">
    <property type="nucleotide sequence ID" value="XM_056834687.1"/>
</dbReference>
<organism evidence="2 3">
    <name type="scientific">Spinacia oleracea</name>
    <name type="common">Spinach</name>
    <dbReference type="NCBI Taxonomy" id="3562"/>
    <lineage>
        <taxon>Eukaryota</taxon>
        <taxon>Viridiplantae</taxon>
        <taxon>Streptophyta</taxon>
        <taxon>Embryophyta</taxon>
        <taxon>Tracheophyta</taxon>
        <taxon>Spermatophyta</taxon>
        <taxon>Magnoliopsida</taxon>
        <taxon>eudicotyledons</taxon>
        <taxon>Gunneridae</taxon>
        <taxon>Pentapetalae</taxon>
        <taxon>Caryophyllales</taxon>
        <taxon>Chenopodiaceae</taxon>
        <taxon>Chenopodioideae</taxon>
        <taxon>Anserineae</taxon>
        <taxon>Spinacia</taxon>
    </lineage>
</organism>
<protein>
    <submittedName>
        <fullName evidence="3">Two pore potassium channel c-like</fullName>
    </submittedName>
</protein>
<evidence type="ECO:0000313" key="3">
    <source>
        <dbReference type="RefSeq" id="XP_056690665.1"/>
    </source>
</evidence>
<evidence type="ECO:0000313" key="2">
    <source>
        <dbReference type="Proteomes" id="UP000813463"/>
    </source>
</evidence>
<feature type="chain" id="PRO_5045429158" evidence="1">
    <location>
        <begin position="20"/>
        <end position="92"/>
    </location>
</feature>
<evidence type="ECO:0000256" key="1">
    <source>
        <dbReference type="SAM" id="SignalP"/>
    </source>
</evidence>
<accession>A0ABM3R4X6</accession>
<feature type="signal peptide" evidence="1">
    <location>
        <begin position="1"/>
        <end position="19"/>
    </location>
</feature>
<dbReference type="GeneID" id="130465864"/>
<keyword evidence="2" id="KW-1185">Reference proteome</keyword>
<keyword evidence="1" id="KW-0732">Signal</keyword>
<dbReference type="Proteomes" id="UP000813463">
    <property type="component" value="Chromosome 1"/>
</dbReference>
<reference evidence="3" key="2">
    <citation type="submission" date="2025-08" db="UniProtKB">
        <authorList>
            <consortium name="RefSeq"/>
        </authorList>
    </citation>
    <scope>IDENTIFICATION</scope>
    <source>
        <tissue evidence="3">Leaf</tissue>
    </source>
</reference>
<reference evidence="2" key="1">
    <citation type="journal article" date="2021" name="Nat. Commun.">
        <title>Genomic analyses provide insights into spinach domestication and the genetic basis of agronomic traits.</title>
        <authorList>
            <person name="Cai X."/>
            <person name="Sun X."/>
            <person name="Xu C."/>
            <person name="Sun H."/>
            <person name="Wang X."/>
            <person name="Ge C."/>
            <person name="Zhang Z."/>
            <person name="Wang Q."/>
            <person name="Fei Z."/>
            <person name="Jiao C."/>
            <person name="Wang Q."/>
        </authorList>
    </citation>
    <scope>NUCLEOTIDE SEQUENCE [LARGE SCALE GENOMIC DNA]</scope>
    <source>
        <strain evidence="2">cv. Varoflay</strain>
    </source>
</reference>
<gene>
    <name evidence="3" type="primary">LOC130465864</name>
</gene>
<name>A0ABM3R4X6_SPIOL</name>